<reference evidence="4" key="1">
    <citation type="submission" date="2013-11" db="EMBL/GenBank/DDBJ databases">
        <title>Genome sequence of the fusiform rust pathogen reveals effectors for host alternation and coevolution with pine.</title>
        <authorList>
            <consortium name="DOE Joint Genome Institute"/>
            <person name="Smith K."/>
            <person name="Pendleton A."/>
            <person name="Kubisiak T."/>
            <person name="Anderson C."/>
            <person name="Salamov A."/>
            <person name="Aerts A."/>
            <person name="Riley R."/>
            <person name="Clum A."/>
            <person name="Lindquist E."/>
            <person name="Ence D."/>
            <person name="Campbell M."/>
            <person name="Kronenberg Z."/>
            <person name="Feau N."/>
            <person name="Dhillon B."/>
            <person name="Hamelin R."/>
            <person name="Burleigh J."/>
            <person name="Smith J."/>
            <person name="Yandell M."/>
            <person name="Nelson C."/>
            <person name="Grigoriev I."/>
            <person name="Davis J."/>
        </authorList>
    </citation>
    <scope>NUCLEOTIDE SEQUENCE</scope>
    <source>
        <strain evidence="4">G11</strain>
    </source>
</reference>
<dbReference type="InterPro" id="IPR000782">
    <property type="entry name" value="FAS1_domain"/>
</dbReference>
<dbReference type="GO" id="GO:0016236">
    <property type="term" value="P:macroautophagy"/>
    <property type="evidence" value="ECO:0007669"/>
    <property type="project" value="TreeGrafter"/>
</dbReference>
<evidence type="ECO:0000313" key="4">
    <source>
        <dbReference type="EMBL" id="KAG0150905.1"/>
    </source>
</evidence>
<keyword evidence="1" id="KW-0812">Transmembrane</keyword>
<dbReference type="AlphaFoldDB" id="A0A9P6NWV7"/>
<proteinExistence type="predicted"/>
<organism evidence="4 5">
    <name type="scientific">Cronartium quercuum f. sp. fusiforme G11</name>
    <dbReference type="NCBI Taxonomy" id="708437"/>
    <lineage>
        <taxon>Eukaryota</taxon>
        <taxon>Fungi</taxon>
        <taxon>Dikarya</taxon>
        <taxon>Basidiomycota</taxon>
        <taxon>Pucciniomycotina</taxon>
        <taxon>Pucciniomycetes</taxon>
        <taxon>Pucciniales</taxon>
        <taxon>Coleosporiaceae</taxon>
        <taxon>Cronartium</taxon>
    </lineage>
</organism>
<comment type="caution">
    <text evidence="4">The sequence shown here is derived from an EMBL/GenBank/DDBJ whole genome shotgun (WGS) entry which is preliminary data.</text>
</comment>
<feature type="transmembrane region" description="Helical" evidence="1">
    <location>
        <begin position="891"/>
        <end position="909"/>
    </location>
</feature>
<feature type="domain" description="FAS1" evidence="3">
    <location>
        <begin position="371"/>
        <end position="531"/>
    </location>
</feature>
<dbReference type="SMART" id="SM00554">
    <property type="entry name" value="FAS1"/>
    <property type="match status" value="4"/>
</dbReference>
<feature type="chain" id="PRO_5040217097" description="FAS1 domain-containing protein" evidence="2">
    <location>
        <begin position="22"/>
        <end position="931"/>
    </location>
</feature>
<evidence type="ECO:0000256" key="2">
    <source>
        <dbReference type="SAM" id="SignalP"/>
    </source>
</evidence>
<protein>
    <recommendedName>
        <fullName evidence="3">FAS1 domain-containing protein</fullName>
    </recommendedName>
</protein>
<dbReference type="GO" id="GO:0000329">
    <property type="term" value="C:fungal-type vacuole membrane"/>
    <property type="evidence" value="ECO:0007669"/>
    <property type="project" value="TreeGrafter"/>
</dbReference>
<feature type="signal peptide" evidence="2">
    <location>
        <begin position="1"/>
        <end position="21"/>
    </location>
</feature>
<evidence type="ECO:0000259" key="3">
    <source>
        <dbReference type="PROSITE" id="PS50213"/>
    </source>
</evidence>
<sequence length="931" mass="105128">MRAYQIIILLISISILTSSIGQLQAEKQFKFSVINSTRSTTLIDLLSNSSSHSNLLYLIQRARLVPTINLLNSSTLFAPTNQAIESSPILSLALKQKSNSNHALEPDNLQLQLRQTLLYHLLNFTLPNATTSPIMLETLLLPSPLTPKQPDDSNHNSTLQGLLSGHGQKLRLIKRDDQNTYIGIDSFGNGGILLNLKDTQVASNGIMISIDQVLIPPPTLSKLIKSMPELSILNQILKDEYLNQLDLIPHLTIFAPDNKSWDNINLVELKYLLSNFSQDDIIKVFNSFSTIKGISNHHQQPIYYQDLYNQIEKSEHVVLVNTSQGYQLSVDIDPSTHKLTVNGTNIIQPDILTHNGVLHLIPKVLLPAESLTLTLEKYLLTLNCTKFVSAFRSTNLTNQYLINSTNPFTILAPRDDVFEKSLSKLNFNNDNEQSKEEELKEILKYHIINGRYLPEDLIDGMLLSTELNLGKNDQTNLKQMISVSVSNIEGRKLILKDDKSKKLIAFGGVNVVGQYPIELKNSVIYNISQTIERPPDFLELAISDLSLSTCVASIFAAGIENELRSLNSLSYFVPTNQAFQEIGLIMDYLLLTKSKNDLSTLLKYHAITEVVYLSNFNVGDNKRYPTLEGTEVYISKSSKTNISLHNPTSHNIPNNEEIKDSLIINKRDKLIKTGTLNIIDQVILPNNLNITIGNLLKGTKSKTMLELLESTNLSSIIFNPTKNQKDRDEKTFVVLCPTDEAFTKINLTYYLSNPNQLNQLLLQHIIPLPQKNSFDSNLKKKTIENFKPLLLEDGIIYSTLLSKNEGGLSSYSDLSLRSNSLKSSKDEDEDGKKKIEWIIGIKGGHSSAKILNFGKTINYQNQLIKGGGVLSVNKVLLPYEPNWWERWGKSLMSWFIIFCFLFLIIYLIWRLWFKKREPSSQGYEYVEPMEE</sequence>
<evidence type="ECO:0000313" key="5">
    <source>
        <dbReference type="Proteomes" id="UP000886653"/>
    </source>
</evidence>
<dbReference type="Pfam" id="PF02469">
    <property type="entry name" value="Fasciclin"/>
    <property type="match status" value="5"/>
</dbReference>
<dbReference type="InterPro" id="IPR036378">
    <property type="entry name" value="FAS1_dom_sf"/>
</dbReference>
<feature type="domain" description="FAS1" evidence="3">
    <location>
        <begin position="534"/>
        <end position="683"/>
    </location>
</feature>
<keyword evidence="1" id="KW-0472">Membrane</keyword>
<dbReference type="PANTHER" id="PTHR10900:SF77">
    <property type="entry name" value="FI19380P1"/>
    <property type="match status" value="1"/>
</dbReference>
<keyword evidence="1" id="KW-1133">Transmembrane helix</keyword>
<dbReference type="InterPro" id="IPR050904">
    <property type="entry name" value="Adhesion/Biosynth-related"/>
</dbReference>
<gene>
    <name evidence="4" type="ORF">CROQUDRAFT_668249</name>
</gene>
<dbReference type="GO" id="GO:0005615">
    <property type="term" value="C:extracellular space"/>
    <property type="evidence" value="ECO:0007669"/>
    <property type="project" value="TreeGrafter"/>
</dbReference>
<accession>A0A9P6NWV7</accession>
<keyword evidence="5" id="KW-1185">Reference proteome</keyword>
<feature type="domain" description="FAS1" evidence="3">
    <location>
        <begin position="217"/>
        <end position="365"/>
    </location>
</feature>
<dbReference type="Proteomes" id="UP000886653">
    <property type="component" value="Unassembled WGS sequence"/>
</dbReference>
<dbReference type="SUPFAM" id="SSF82153">
    <property type="entry name" value="FAS1 domain"/>
    <property type="match status" value="5"/>
</dbReference>
<dbReference type="OrthoDB" id="14252at2759"/>
<name>A0A9P6NWV7_9BASI</name>
<dbReference type="Gene3D" id="2.30.180.10">
    <property type="entry name" value="FAS1 domain"/>
    <property type="match status" value="5"/>
</dbReference>
<dbReference type="PROSITE" id="PS50213">
    <property type="entry name" value="FAS1"/>
    <property type="match status" value="4"/>
</dbReference>
<evidence type="ECO:0000256" key="1">
    <source>
        <dbReference type="SAM" id="Phobius"/>
    </source>
</evidence>
<dbReference type="PANTHER" id="PTHR10900">
    <property type="entry name" value="PERIOSTIN-RELATED"/>
    <property type="match status" value="1"/>
</dbReference>
<feature type="domain" description="FAS1" evidence="3">
    <location>
        <begin position="39"/>
        <end position="214"/>
    </location>
</feature>
<dbReference type="EMBL" id="MU167216">
    <property type="protein sequence ID" value="KAG0150905.1"/>
    <property type="molecule type" value="Genomic_DNA"/>
</dbReference>
<keyword evidence="2" id="KW-0732">Signal</keyword>